<dbReference type="Proteomes" id="UP000748756">
    <property type="component" value="Unassembled WGS sequence"/>
</dbReference>
<keyword evidence="3" id="KW-1185">Reference proteome</keyword>
<dbReference type="Gene3D" id="1.20.140.10">
    <property type="entry name" value="Butyryl-CoA Dehydrogenase, subunit A, domain 3"/>
    <property type="match status" value="1"/>
</dbReference>
<dbReference type="AlphaFoldDB" id="A0A9P5RNX3"/>
<proteinExistence type="predicted"/>
<dbReference type="Pfam" id="PF01756">
    <property type="entry name" value="ACOX"/>
    <property type="match status" value="1"/>
</dbReference>
<protein>
    <recommendedName>
        <fullName evidence="1">Acyl-CoA oxidase C-terminal domain-containing protein</fullName>
    </recommendedName>
</protein>
<comment type="caution">
    <text evidence="2">The sequence shown here is derived from an EMBL/GenBank/DDBJ whole genome shotgun (WGS) entry which is preliminary data.</text>
</comment>
<accession>A0A9P5RNX3</accession>
<dbReference type="GO" id="GO:0005777">
    <property type="term" value="C:peroxisome"/>
    <property type="evidence" value="ECO:0007669"/>
    <property type="project" value="InterPro"/>
</dbReference>
<dbReference type="InterPro" id="IPR036250">
    <property type="entry name" value="AcylCo_DH-like_C"/>
</dbReference>
<sequence length="184" mass="20473">MIGYAHAGMTAEGDNSVLMQKLGSTLESKLTNGKPLFQIWMGEEFNTIQSAAKAFGERMCFEQTLDIITLDLGPRTILETLLRLWGLTLVETYLSWYLTRQLMTPQTGLLVPKRVREVVASVGEYSLALCGMGVDERLLFAPIAGDLGGWEEYNRSNNHGELLEKSQLDTVGFNPHNAFGRSKL</sequence>
<feature type="domain" description="Acyl-CoA oxidase C-terminal" evidence="1">
    <location>
        <begin position="18"/>
        <end position="125"/>
    </location>
</feature>
<dbReference type="SUPFAM" id="SSF47203">
    <property type="entry name" value="Acyl-CoA dehydrogenase C-terminal domain-like"/>
    <property type="match status" value="1"/>
</dbReference>
<evidence type="ECO:0000259" key="1">
    <source>
        <dbReference type="Pfam" id="PF01756"/>
    </source>
</evidence>
<dbReference type="GO" id="GO:0006635">
    <property type="term" value="P:fatty acid beta-oxidation"/>
    <property type="evidence" value="ECO:0007669"/>
    <property type="project" value="InterPro"/>
</dbReference>
<evidence type="ECO:0000313" key="3">
    <source>
        <dbReference type="Proteomes" id="UP000748756"/>
    </source>
</evidence>
<dbReference type="OrthoDB" id="538336at2759"/>
<dbReference type="EMBL" id="JAAAUQ010001499">
    <property type="protein sequence ID" value="KAF9138104.1"/>
    <property type="molecule type" value="Genomic_DNA"/>
</dbReference>
<reference evidence="2" key="1">
    <citation type="journal article" date="2020" name="Fungal Divers.">
        <title>Resolving the Mortierellaceae phylogeny through synthesis of multi-gene phylogenetics and phylogenomics.</title>
        <authorList>
            <person name="Vandepol N."/>
            <person name="Liber J."/>
            <person name="Desiro A."/>
            <person name="Na H."/>
            <person name="Kennedy M."/>
            <person name="Barry K."/>
            <person name="Grigoriev I.V."/>
            <person name="Miller A.N."/>
            <person name="O'Donnell K."/>
            <person name="Stajich J.E."/>
            <person name="Bonito G."/>
        </authorList>
    </citation>
    <scope>NUCLEOTIDE SEQUENCE</scope>
    <source>
        <strain evidence="2">NRRL 6426</strain>
    </source>
</reference>
<gene>
    <name evidence="2" type="ORF">BG015_002482</name>
</gene>
<dbReference type="InterPro" id="IPR002655">
    <property type="entry name" value="Acyl-CoA_oxidase_C"/>
</dbReference>
<name>A0A9P5RNX3_9FUNG</name>
<dbReference type="GO" id="GO:0003997">
    <property type="term" value="F:acyl-CoA oxidase activity"/>
    <property type="evidence" value="ECO:0007669"/>
    <property type="project" value="InterPro"/>
</dbReference>
<organism evidence="2 3">
    <name type="scientific">Linnemannia schmuckeri</name>
    <dbReference type="NCBI Taxonomy" id="64567"/>
    <lineage>
        <taxon>Eukaryota</taxon>
        <taxon>Fungi</taxon>
        <taxon>Fungi incertae sedis</taxon>
        <taxon>Mucoromycota</taxon>
        <taxon>Mortierellomycotina</taxon>
        <taxon>Mortierellomycetes</taxon>
        <taxon>Mortierellales</taxon>
        <taxon>Mortierellaceae</taxon>
        <taxon>Linnemannia</taxon>
    </lineage>
</organism>
<evidence type="ECO:0000313" key="2">
    <source>
        <dbReference type="EMBL" id="KAF9138104.1"/>
    </source>
</evidence>